<dbReference type="AlphaFoldDB" id="A0A833QPJ7"/>
<keyword evidence="3" id="KW-1133">Transmembrane helix</keyword>
<feature type="compositionally biased region" description="Low complexity" evidence="2">
    <location>
        <begin position="190"/>
        <end position="203"/>
    </location>
</feature>
<dbReference type="OrthoDB" id="656845at2759"/>
<protein>
    <submittedName>
        <fullName evidence="4">Kinectin-like protein</fullName>
    </submittedName>
</protein>
<feature type="transmembrane region" description="Helical" evidence="3">
    <location>
        <begin position="30"/>
        <end position="48"/>
    </location>
</feature>
<comment type="caution">
    <text evidence="4">The sequence shown here is derived from an EMBL/GenBank/DDBJ whole genome shotgun (WGS) entry which is preliminary data.</text>
</comment>
<feature type="region of interest" description="Disordered" evidence="2">
    <location>
        <begin position="1"/>
        <end position="24"/>
    </location>
</feature>
<dbReference type="PANTHER" id="PTHR36143">
    <property type="entry name" value="OS08G0177500 PROTEIN"/>
    <property type="match status" value="1"/>
</dbReference>
<feature type="compositionally biased region" description="Basic and acidic residues" evidence="2">
    <location>
        <begin position="249"/>
        <end position="268"/>
    </location>
</feature>
<feature type="coiled-coil region" evidence="1">
    <location>
        <begin position="75"/>
        <end position="173"/>
    </location>
</feature>
<sequence length="315" mass="34838">MTDVKGEGKGRGRGGGGLMSSGGSGKKRPYALLLLLALGAAVLSVVILQKMRERRVFGILLQERDSQLLSFQLLLEKEKAANKDIRKKLDELKAKAGSLRTQRMELNNKLLESESATTYLKVMQQELESALVDKENYIKQIQERTSDDSSNRIAELTQQIQQKDGEIEDLKRRLSDLNTPQKTEEQPKVTESSTTAETNTTESDQALSGDSKEENWVKFTTNLEDETNQKSDKQKEGRNNLEVQADSEGTEKEGFQENKLESNEKEEQVIQGNTLNENGNVDSTVASGGEGITDEVQAAGGSGARKLKMFTSYGI</sequence>
<name>A0A833QPJ7_9POAL</name>
<feature type="compositionally biased region" description="Basic and acidic residues" evidence="2">
    <location>
        <begin position="227"/>
        <end position="239"/>
    </location>
</feature>
<proteinExistence type="predicted"/>
<evidence type="ECO:0000256" key="1">
    <source>
        <dbReference type="SAM" id="Coils"/>
    </source>
</evidence>
<feature type="compositionally biased region" description="Polar residues" evidence="2">
    <location>
        <begin position="270"/>
        <end position="286"/>
    </location>
</feature>
<dbReference type="Proteomes" id="UP000623129">
    <property type="component" value="Unassembled WGS sequence"/>
</dbReference>
<feature type="compositionally biased region" description="Gly residues" evidence="2">
    <location>
        <begin position="13"/>
        <end position="24"/>
    </location>
</feature>
<gene>
    <name evidence="4" type="ORF">FCM35_KLT08701</name>
</gene>
<reference evidence="4" key="1">
    <citation type="submission" date="2020-01" db="EMBL/GenBank/DDBJ databases">
        <title>Genome sequence of Kobresia littledalei, the first chromosome-level genome in the family Cyperaceae.</title>
        <authorList>
            <person name="Qu G."/>
        </authorList>
    </citation>
    <scope>NUCLEOTIDE SEQUENCE</scope>
    <source>
        <strain evidence="4">C.B.Clarke</strain>
        <tissue evidence="4">Leaf</tissue>
    </source>
</reference>
<evidence type="ECO:0000313" key="5">
    <source>
        <dbReference type="Proteomes" id="UP000623129"/>
    </source>
</evidence>
<feature type="compositionally biased region" description="Basic and acidic residues" evidence="2">
    <location>
        <begin position="1"/>
        <end position="10"/>
    </location>
</feature>
<dbReference type="EMBL" id="SWLB01000019">
    <property type="protein sequence ID" value="KAF3325621.1"/>
    <property type="molecule type" value="Genomic_DNA"/>
</dbReference>
<keyword evidence="5" id="KW-1185">Reference proteome</keyword>
<evidence type="ECO:0000256" key="2">
    <source>
        <dbReference type="SAM" id="MobiDB-lite"/>
    </source>
</evidence>
<keyword evidence="3" id="KW-0472">Membrane</keyword>
<dbReference type="Gene3D" id="1.20.5.490">
    <property type="entry name" value="Single helix bin"/>
    <property type="match status" value="1"/>
</dbReference>
<evidence type="ECO:0000313" key="4">
    <source>
        <dbReference type="EMBL" id="KAF3325621.1"/>
    </source>
</evidence>
<dbReference type="PANTHER" id="PTHR36143:SF4">
    <property type="entry name" value="OS08G0177500 PROTEIN"/>
    <property type="match status" value="1"/>
</dbReference>
<keyword evidence="1" id="KW-0175">Coiled coil</keyword>
<keyword evidence="3" id="KW-0812">Transmembrane</keyword>
<feature type="region of interest" description="Disordered" evidence="2">
    <location>
        <begin position="173"/>
        <end position="290"/>
    </location>
</feature>
<accession>A0A833QPJ7</accession>
<organism evidence="4 5">
    <name type="scientific">Carex littledalei</name>
    <dbReference type="NCBI Taxonomy" id="544730"/>
    <lineage>
        <taxon>Eukaryota</taxon>
        <taxon>Viridiplantae</taxon>
        <taxon>Streptophyta</taxon>
        <taxon>Embryophyta</taxon>
        <taxon>Tracheophyta</taxon>
        <taxon>Spermatophyta</taxon>
        <taxon>Magnoliopsida</taxon>
        <taxon>Liliopsida</taxon>
        <taxon>Poales</taxon>
        <taxon>Cyperaceae</taxon>
        <taxon>Cyperoideae</taxon>
        <taxon>Cariceae</taxon>
        <taxon>Carex</taxon>
        <taxon>Carex subgen. Euthyceras</taxon>
    </lineage>
</organism>
<evidence type="ECO:0000256" key="3">
    <source>
        <dbReference type="SAM" id="Phobius"/>
    </source>
</evidence>